<feature type="region of interest" description="Disordered" evidence="1">
    <location>
        <begin position="70"/>
        <end position="98"/>
    </location>
</feature>
<proteinExistence type="predicted"/>
<dbReference type="Proteomes" id="UP000762676">
    <property type="component" value="Unassembled WGS sequence"/>
</dbReference>
<feature type="compositionally biased region" description="Basic and acidic residues" evidence="1">
    <location>
        <begin position="75"/>
        <end position="97"/>
    </location>
</feature>
<protein>
    <submittedName>
        <fullName evidence="2">Uncharacterized protein</fullName>
    </submittedName>
</protein>
<reference evidence="2 3" key="1">
    <citation type="journal article" date="2021" name="Elife">
        <title>Chloroplast acquisition without the gene transfer in kleptoplastic sea slugs, Plakobranchus ocellatus.</title>
        <authorList>
            <person name="Maeda T."/>
            <person name="Takahashi S."/>
            <person name="Yoshida T."/>
            <person name="Shimamura S."/>
            <person name="Takaki Y."/>
            <person name="Nagai Y."/>
            <person name="Toyoda A."/>
            <person name="Suzuki Y."/>
            <person name="Arimoto A."/>
            <person name="Ishii H."/>
            <person name="Satoh N."/>
            <person name="Nishiyama T."/>
            <person name="Hasebe M."/>
            <person name="Maruyama T."/>
            <person name="Minagawa J."/>
            <person name="Obokata J."/>
            <person name="Shigenobu S."/>
        </authorList>
    </citation>
    <scope>NUCLEOTIDE SEQUENCE [LARGE SCALE GENOMIC DNA]</scope>
</reference>
<organism evidence="2 3">
    <name type="scientific">Elysia marginata</name>
    <dbReference type="NCBI Taxonomy" id="1093978"/>
    <lineage>
        <taxon>Eukaryota</taxon>
        <taxon>Metazoa</taxon>
        <taxon>Spiralia</taxon>
        <taxon>Lophotrochozoa</taxon>
        <taxon>Mollusca</taxon>
        <taxon>Gastropoda</taxon>
        <taxon>Heterobranchia</taxon>
        <taxon>Euthyneura</taxon>
        <taxon>Panpulmonata</taxon>
        <taxon>Sacoglossa</taxon>
        <taxon>Placobranchoidea</taxon>
        <taxon>Plakobranchidae</taxon>
        <taxon>Elysia</taxon>
    </lineage>
</organism>
<accession>A0AAV4E9G8</accession>
<keyword evidence="3" id="KW-1185">Reference proteome</keyword>
<evidence type="ECO:0000313" key="3">
    <source>
        <dbReference type="Proteomes" id="UP000762676"/>
    </source>
</evidence>
<evidence type="ECO:0000256" key="1">
    <source>
        <dbReference type="SAM" id="MobiDB-lite"/>
    </source>
</evidence>
<evidence type="ECO:0000313" key="2">
    <source>
        <dbReference type="EMBL" id="GFR57345.1"/>
    </source>
</evidence>
<comment type="caution">
    <text evidence="2">The sequence shown here is derived from an EMBL/GenBank/DDBJ whole genome shotgun (WGS) entry which is preliminary data.</text>
</comment>
<dbReference type="EMBL" id="BMAT01010615">
    <property type="protein sequence ID" value="GFR57345.1"/>
    <property type="molecule type" value="Genomic_DNA"/>
</dbReference>
<dbReference type="AlphaFoldDB" id="A0AAV4E9G8"/>
<sequence>MRKVKDDPKGKNFDPMKIHGHANDRFRMSHTAHGLDNLLQSVENTTKKRAFFQMQGKPRSWPTIKVVTRIGQSRGKTEDPDDTLEKSTDNPKAETNRDMFIPRCHLRL</sequence>
<gene>
    <name evidence="2" type="ORF">ElyMa_005335200</name>
</gene>
<name>A0AAV4E9G8_9GAST</name>